<sequence>MIRLVLSDLDATLLDTPRSGLTGRAAAAIRAVMAHGAVFGPCTGRSPAHLPGLFGPGTGDLYRSGVFDNGMVAYLDGERVHARFYDPAALADLALRVRREGIGELGVCGLPGLPGEFVVVDGPWLASHGEGALAGLTKANIHLPEGADLGAAADHLSALYPAFDLVSPTRSRPILDVLAAGCSKATGARALAEAVGAAPDEVLVFGDSDNDLEVLGAFPNSCAVADAKPAVLERARWVVGPCGEDGVARALEGLVSTSGAVPR</sequence>
<proteinExistence type="predicted"/>
<organism evidence="1 2">
    <name type="scientific">Granulimonas faecalis</name>
    <dbReference type="NCBI Taxonomy" id="2894155"/>
    <lineage>
        <taxon>Bacteria</taxon>
        <taxon>Bacillati</taxon>
        <taxon>Actinomycetota</taxon>
        <taxon>Coriobacteriia</taxon>
        <taxon>Coriobacteriales</taxon>
        <taxon>Kribbibacteriaceae</taxon>
        <taxon>Granulimonas</taxon>
    </lineage>
</organism>
<accession>A0AAV5B133</accession>
<name>A0AAV5B133_9ACTN</name>
<dbReference type="Gene3D" id="3.30.1240.10">
    <property type="match status" value="1"/>
</dbReference>
<dbReference type="Proteomes" id="UP001055025">
    <property type="component" value="Unassembled WGS sequence"/>
</dbReference>
<dbReference type="GO" id="GO:0005829">
    <property type="term" value="C:cytosol"/>
    <property type="evidence" value="ECO:0007669"/>
    <property type="project" value="TreeGrafter"/>
</dbReference>
<evidence type="ECO:0000313" key="1">
    <source>
        <dbReference type="EMBL" id="GJM54957.1"/>
    </source>
</evidence>
<keyword evidence="2" id="KW-1185">Reference proteome</keyword>
<dbReference type="Gene3D" id="3.40.50.1000">
    <property type="entry name" value="HAD superfamily/HAD-like"/>
    <property type="match status" value="2"/>
</dbReference>
<dbReference type="PANTHER" id="PTHR10000">
    <property type="entry name" value="PHOSPHOSERINE PHOSPHATASE"/>
    <property type="match status" value="1"/>
</dbReference>
<evidence type="ECO:0000313" key="2">
    <source>
        <dbReference type="Proteomes" id="UP001055025"/>
    </source>
</evidence>
<dbReference type="GO" id="GO:0016791">
    <property type="term" value="F:phosphatase activity"/>
    <property type="evidence" value="ECO:0007669"/>
    <property type="project" value="TreeGrafter"/>
</dbReference>
<dbReference type="GO" id="GO:0000287">
    <property type="term" value="F:magnesium ion binding"/>
    <property type="evidence" value="ECO:0007669"/>
    <property type="project" value="TreeGrafter"/>
</dbReference>
<dbReference type="EMBL" id="BQKC01000001">
    <property type="protein sequence ID" value="GJM54957.1"/>
    <property type="molecule type" value="Genomic_DNA"/>
</dbReference>
<dbReference type="InterPro" id="IPR023214">
    <property type="entry name" value="HAD_sf"/>
</dbReference>
<protein>
    <submittedName>
        <fullName evidence="1">Haloacid dehalogenase</fullName>
    </submittedName>
</protein>
<dbReference type="AlphaFoldDB" id="A0AAV5B133"/>
<dbReference type="PANTHER" id="PTHR10000:SF8">
    <property type="entry name" value="HAD SUPERFAMILY HYDROLASE-LIKE, TYPE 3"/>
    <property type="match status" value="1"/>
</dbReference>
<gene>
    <name evidence="1" type="ORF">ATOP_06120</name>
</gene>
<dbReference type="SUPFAM" id="SSF56784">
    <property type="entry name" value="HAD-like"/>
    <property type="match status" value="1"/>
</dbReference>
<dbReference type="RefSeq" id="WP_251164061.1">
    <property type="nucleotide sequence ID" value="NZ_BQKC01000001.1"/>
</dbReference>
<dbReference type="InterPro" id="IPR036412">
    <property type="entry name" value="HAD-like_sf"/>
</dbReference>
<reference evidence="1" key="1">
    <citation type="journal article" date="2022" name="Int. J. Syst. Evol. Microbiol.">
        <title>Granulimonas faecalis gen. nov., sp. nov., and Leptogranulimonas caecicola gen. nov., sp. nov., novel lactate-producing Atopobiaceae bacteria isolated from mouse intestines, and an emended description of the family Atopobiaceae.</title>
        <authorList>
            <person name="Morinaga K."/>
            <person name="Kusada H."/>
            <person name="Sakamoto S."/>
            <person name="Murakami T."/>
            <person name="Toyoda A."/>
            <person name="Mori H."/>
            <person name="Meng X.Y."/>
            <person name="Takashino M."/>
            <person name="Murotomi K."/>
            <person name="Tamaki H."/>
        </authorList>
    </citation>
    <scope>NUCLEOTIDE SEQUENCE</scope>
    <source>
        <strain evidence="1">OPF53</strain>
    </source>
</reference>
<dbReference type="Pfam" id="PF08282">
    <property type="entry name" value="Hydrolase_3"/>
    <property type="match status" value="1"/>
</dbReference>
<comment type="caution">
    <text evidence="1">The sequence shown here is derived from an EMBL/GenBank/DDBJ whole genome shotgun (WGS) entry which is preliminary data.</text>
</comment>